<evidence type="ECO:0000313" key="2">
    <source>
        <dbReference type="Proteomes" id="UP000029488"/>
    </source>
</evidence>
<sequence length="87" mass="10589">MYSALDNHDDYLSQRENGKRIFLIDREMIIHKTYDDVHVASKEYGVQPYNIYDWCNRGAYRFNGKRMIKAHTYSNLICKNKEFHYQF</sequence>
<name>A0A089QEY4_9LACO</name>
<reference evidence="1 2" key="1">
    <citation type="journal article" date="2014" name="BMC Genomics">
        <title>Unusual genome complexity in Lactobacillus salivarius JCM1046.</title>
        <authorList>
            <person name="Raftis E.J."/>
            <person name="Forde B.M."/>
            <person name="Claesson M.J."/>
            <person name="O'Toole P.W."/>
        </authorList>
    </citation>
    <scope>NUCLEOTIDE SEQUENCE [LARGE SCALE GENOMIC DNA]</scope>
    <source>
        <strain evidence="1 2">JCM1046</strain>
        <plasmid evidence="1 2">pMP1046B</plasmid>
    </source>
</reference>
<keyword evidence="1" id="KW-0614">Plasmid</keyword>
<dbReference type="AlphaFoldDB" id="A0A089QEY4"/>
<geneLocation type="plasmid" evidence="1 2">
    <name>pMP1046B</name>
</geneLocation>
<protein>
    <submittedName>
        <fullName evidence="1">Uncharacterized protein</fullName>
    </submittedName>
</protein>
<evidence type="ECO:0000313" key="1">
    <source>
        <dbReference type="EMBL" id="AIR11644.1"/>
    </source>
</evidence>
<dbReference type="KEGG" id="lsj:LSJ_3024"/>
<dbReference type="Proteomes" id="UP000029488">
    <property type="component" value="Plasmid pMP1046B"/>
</dbReference>
<accession>A0A089QEY4</accession>
<organism evidence="1 2">
    <name type="scientific">Ligilactobacillus salivarius</name>
    <dbReference type="NCBI Taxonomy" id="1624"/>
    <lineage>
        <taxon>Bacteria</taxon>
        <taxon>Bacillati</taxon>
        <taxon>Bacillota</taxon>
        <taxon>Bacilli</taxon>
        <taxon>Lactobacillales</taxon>
        <taxon>Lactobacillaceae</taxon>
        <taxon>Ligilactobacillus</taxon>
    </lineage>
</organism>
<dbReference type="EMBL" id="CP007648">
    <property type="protein sequence ID" value="AIR11644.1"/>
    <property type="molecule type" value="Genomic_DNA"/>
</dbReference>
<gene>
    <name evidence="1" type="ORF">LSJ_3024</name>
</gene>
<proteinExistence type="predicted"/>